<evidence type="ECO:0000313" key="3">
    <source>
        <dbReference type="Proteomes" id="UP000482634"/>
    </source>
</evidence>
<dbReference type="EMBL" id="JAAHBU010000543">
    <property type="protein sequence ID" value="NER66647.1"/>
    <property type="molecule type" value="Genomic_DNA"/>
</dbReference>
<protein>
    <submittedName>
        <fullName evidence="2">Uncharacterized protein</fullName>
    </submittedName>
</protein>
<dbReference type="RefSeq" id="WP_163951067.1">
    <property type="nucleotide sequence ID" value="NZ_JAAHBU010000543.1"/>
</dbReference>
<dbReference type="AlphaFoldDB" id="A0A6B3P443"/>
<reference evidence="2 3" key="1">
    <citation type="submission" date="2020-02" db="EMBL/GenBank/DDBJ databases">
        <title>Broccoli isolated Pseudomonas sp.</title>
        <authorList>
            <person name="Fujikawa T."/>
            <person name="Sawada H."/>
        </authorList>
    </citation>
    <scope>NUCLEOTIDE SEQUENCE [LARGE SCALE GENOMIC DNA]</scope>
    <source>
        <strain evidence="2 3">MAFF212427</strain>
    </source>
</reference>
<keyword evidence="1" id="KW-0812">Transmembrane</keyword>
<comment type="caution">
    <text evidence="2">The sequence shown here is derived from an EMBL/GenBank/DDBJ whole genome shotgun (WGS) entry which is preliminary data.</text>
</comment>
<keyword evidence="3" id="KW-1185">Reference proteome</keyword>
<dbReference type="Proteomes" id="UP000482634">
    <property type="component" value="Unassembled WGS sequence"/>
</dbReference>
<keyword evidence="1" id="KW-1133">Transmembrane helix</keyword>
<keyword evidence="1" id="KW-0472">Membrane</keyword>
<organism evidence="2 3">
    <name type="scientific">Pseudomonas brassicae</name>
    <dbReference type="NCBI Taxonomy" id="2708063"/>
    <lineage>
        <taxon>Bacteria</taxon>
        <taxon>Pseudomonadati</taxon>
        <taxon>Pseudomonadota</taxon>
        <taxon>Gammaproteobacteria</taxon>
        <taxon>Pseudomonadales</taxon>
        <taxon>Pseudomonadaceae</taxon>
        <taxon>Pseudomonas</taxon>
    </lineage>
</organism>
<feature type="transmembrane region" description="Helical" evidence="1">
    <location>
        <begin position="48"/>
        <end position="72"/>
    </location>
</feature>
<evidence type="ECO:0000313" key="2">
    <source>
        <dbReference type="EMBL" id="NER66647.1"/>
    </source>
</evidence>
<evidence type="ECO:0000256" key="1">
    <source>
        <dbReference type="SAM" id="Phobius"/>
    </source>
</evidence>
<feature type="transmembrane region" description="Helical" evidence="1">
    <location>
        <begin position="115"/>
        <end position="134"/>
    </location>
</feature>
<proteinExistence type="predicted"/>
<accession>A0A6B3P443</accession>
<gene>
    <name evidence="2" type="ORF">G3436_25810</name>
</gene>
<sequence length="147" mass="15326">MAMVLGFLSVRFLPLALSVMGWLLLAFAAQGVSENAIDSSDTRGLPPLVIYVVGLCVLGGVSIVCVSLYALLHRWVAAVRGVPCNVMLYALLNIPLLLAGLGGGLAAWAYAADSVLGLMSASAYGLSLISMLCAGRCWMRTDRHGAG</sequence>
<name>A0A6B3P443_9PSED</name>
<feature type="transmembrane region" description="Helical" evidence="1">
    <location>
        <begin position="84"/>
        <end position="109"/>
    </location>
</feature>